<feature type="transmembrane region" description="Helical" evidence="2">
    <location>
        <begin position="496"/>
        <end position="523"/>
    </location>
</feature>
<name>A0A9P7GBI5_9AGAR</name>
<evidence type="ECO:0000313" key="3">
    <source>
        <dbReference type="EMBL" id="KAG5647033.1"/>
    </source>
</evidence>
<keyword evidence="2" id="KW-1133">Transmembrane helix</keyword>
<evidence type="ECO:0000313" key="4">
    <source>
        <dbReference type="Proteomes" id="UP000775547"/>
    </source>
</evidence>
<comment type="caution">
    <text evidence="3">The sequence shown here is derived from an EMBL/GenBank/DDBJ whole genome shotgun (WGS) entry which is preliminary data.</text>
</comment>
<feature type="transmembrane region" description="Helical" evidence="2">
    <location>
        <begin position="467"/>
        <end position="490"/>
    </location>
</feature>
<keyword evidence="2" id="KW-0472">Membrane</keyword>
<organism evidence="3 4">
    <name type="scientific">Asterophora parasitica</name>
    <dbReference type="NCBI Taxonomy" id="117018"/>
    <lineage>
        <taxon>Eukaryota</taxon>
        <taxon>Fungi</taxon>
        <taxon>Dikarya</taxon>
        <taxon>Basidiomycota</taxon>
        <taxon>Agaricomycotina</taxon>
        <taxon>Agaricomycetes</taxon>
        <taxon>Agaricomycetidae</taxon>
        <taxon>Agaricales</taxon>
        <taxon>Tricholomatineae</taxon>
        <taxon>Lyophyllaceae</taxon>
        <taxon>Asterophora</taxon>
    </lineage>
</organism>
<feature type="coiled-coil region" evidence="1">
    <location>
        <begin position="575"/>
        <end position="602"/>
    </location>
</feature>
<proteinExistence type="predicted"/>
<reference evidence="3" key="2">
    <citation type="submission" date="2021-10" db="EMBL/GenBank/DDBJ databases">
        <title>Phylogenomics reveals ancestral predisposition of the termite-cultivated fungus Termitomyces towards a domesticated lifestyle.</title>
        <authorList>
            <person name="Auxier B."/>
            <person name="Grum-Grzhimaylo A."/>
            <person name="Cardenas M.E."/>
            <person name="Lodge J.D."/>
            <person name="Laessoe T."/>
            <person name="Pedersen O."/>
            <person name="Smith M.E."/>
            <person name="Kuyper T.W."/>
            <person name="Franco-Molano E.A."/>
            <person name="Baroni T.J."/>
            <person name="Aanen D.K."/>
        </authorList>
    </citation>
    <scope>NUCLEOTIDE SEQUENCE</scope>
    <source>
        <strain evidence="3">AP01</strain>
        <tissue evidence="3">Mycelium</tissue>
    </source>
</reference>
<dbReference type="PANTHER" id="PTHR38644">
    <property type="entry name" value="EXPRESSED PROTEIN"/>
    <property type="match status" value="1"/>
</dbReference>
<reference evidence="3" key="1">
    <citation type="submission" date="2020-07" db="EMBL/GenBank/DDBJ databases">
        <authorList>
            <person name="Nieuwenhuis M."/>
            <person name="Van De Peppel L.J.J."/>
        </authorList>
    </citation>
    <scope>NUCLEOTIDE SEQUENCE</scope>
    <source>
        <strain evidence="3">AP01</strain>
        <tissue evidence="3">Mycelium</tissue>
    </source>
</reference>
<dbReference type="OrthoDB" id="5319015at2759"/>
<evidence type="ECO:0000256" key="2">
    <source>
        <dbReference type="SAM" id="Phobius"/>
    </source>
</evidence>
<dbReference type="EMBL" id="JABCKV010000013">
    <property type="protein sequence ID" value="KAG5647033.1"/>
    <property type="molecule type" value="Genomic_DNA"/>
</dbReference>
<keyword evidence="1" id="KW-0175">Coiled coil</keyword>
<evidence type="ECO:0000256" key="1">
    <source>
        <dbReference type="SAM" id="Coils"/>
    </source>
</evidence>
<dbReference type="Proteomes" id="UP000775547">
    <property type="component" value="Unassembled WGS sequence"/>
</dbReference>
<dbReference type="AlphaFoldDB" id="A0A9P7GBI5"/>
<keyword evidence="2" id="KW-0812">Transmembrane</keyword>
<accession>A0A9P7GBI5</accession>
<gene>
    <name evidence="3" type="ORF">DXG03_001403</name>
</gene>
<keyword evidence="4" id="KW-1185">Reference proteome</keyword>
<dbReference type="PANTHER" id="PTHR38644:SF1">
    <property type="entry name" value="EXPRESSED PROTEIN"/>
    <property type="match status" value="1"/>
</dbReference>
<sequence>MLLPRALAPKAQAGTPTEALEFWKDVLAGTYDDLLSKESRPGSIAVYGVDEWSGAQELITALLEEPLTSDESSNDQIRSRWKKHGGQTSLTISSTQSAGTSTIQTPSAFLQQFSIPLQITELSTSPSSSALDESTSDALAKADIAVIVCNPVTTPISTLLRNPLLSRNPKTILVLTSTPSGPAAEALKAQLLCHLPEQAWGPPRIIFADPARAVAANKAFKSDSRSSASVQRYQDDFVGSRVSTVTAALKELLPSTTGPNETSLRAQTSIAHIRAALHACQASLKRARTEMDAVAVDVCTLKTKIEEARVKSQAEAFDSPSTKSGVEYDIVTDAVESAGKEVKVVVDRLTWWRMVWRVDEITLIIMEAVNKAWCRGLERQIVAKLILQTGRLSALQADMTKSIFALLAAHPHPPFNSAVLQNSLSQLAASPSFPVTPETLTKPINTRRAQIIQHPTTRLHHAGTHTVLGMGGGVVAGASLSWAGWLGWLVGSGDGLLGALGINAGTAMGVGLLGAALSVRWAVGKWERSKRRWWEDWNRVGEGLGRDLRGTLGQTMSENVLVVARSGCDKLSALIVQRRGEIEEIEEDLETLKVTLDTIEQQST</sequence>
<protein>
    <submittedName>
        <fullName evidence="3">Uncharacterized protein</fullName>
    </submittedName>
</protein>